<proteinExistence type="predicted"/>
<dbReference type="AlphaFoldDB" id="A0A6J7G9M5"/>
<dbReference type="EMBL" id="CAFBLX010000211">
    <property type="protein sequence ID" value="CAB4904931.1"/>
    <property type="molecule type" value="Genomic_DNA"/>
</dbReference>
<keyword evidence="1" id="KW-1133">Transmembrane helix</keyword>
<feature type="transmembrane region" description="Helical" evidence="1">
    <location>
        <begin position="64"/>
        <end position="84"/>
    </location>
</feature>
<accession>A0A6J7G9M5</accession>
<evidence type="ECO:0000313" key="2">
    <source>
        <dbReference type="EMBL" id="CAB4904931.1"/>
    </source>
</evidence>
<protein>
    <submittedName>
        <fullName evidence="2">Unannotated protein</fullName>
    </submittedName>
</protein>
<evidence type="ECO:0000256" key="1">
    <source>
        <dbReference type="SAM" id="Phobius"/>
    </source>
</evidence>
<reference evidence="2" key="1">
    <citation type="submission" date="2020-05" db="EMBL/GenBank/DDBJ databases">
        <authorList>
            <person name="Chiriac C."/>
            <person name="Salcher M."/>
            <person name="Ghai R."/>
            <person name="Kavagutti S V."/>
        </authorList>
    </citation>
    <scope>NUCLEOTIDE SEQUENCE</scope>
</reference>
<name>A0A6J7G9M5_9ZZZZ</name>
<sequence length="96" mass="10231">MTSRLPDVFSPSSVHYGETVRVDDRTSILPVSRRSARGAETAVGLFTITDGAATWTPAVDMGRIHLIGALTGLIAATLGCTAVLRRPPWPNVTISR</sequence>
<keyword evidence="1" id="KW-0812">Transmembrane</keyword>
<organism evidence="2">
    <name type="scientific">freshwater metagenome</name>
    <dbReference type="NCBI Taxonomy" id="449393"/>
    <lineage>
        <taxon>unclassified sequences</taxon>
        <taxon>metagenomes</taxon>
        <taxon>ecological metagenomes</taxon>
    </lineage>
</organism>
<keyword evidence="1" id="KW-0472">Membrane</keyword>
<gene>
    <name evidence="2" type="ORF">UFOPK3472_02665</name>
</gene>